<protein>
    <submittedName>
        <fullName evidence="1">Uncharacterized protein</fullName>
    </submittedName>
</protein>
<dbReference type="AlphaFoldDB" id="A0AAW0J7T7"/>
<evidence type="ECO:0000313" key="1">
    <source>
        <dbReference type="EMBL" id="KAK7822849.1"/>
    </source>
</evidence>
<keyword evidence="2" id="KW-1185">Reference proteome</keyword>
<accession>A0AAW0J7T7</accession>
<comment type="caution">
    <text evidence="1">The sequence shown here is derived from an EMBL/GenBank/DDBJ whole genome shotgun (WGS) entry which is preliminary data.</text>
</comment>
<gene>
    <name evidence="1" type="ORF">CFP56_036053</name>
</gene>
<dbReference type="Proteomes" id="UP000237347">
    <property type="component" value="Unassembled WGS sequence"/>
</dbReference>
<reference evidence="1 2" key="1">
    <citation type="journal article" date="2018" name="Sci. Data">
        <title>The draft genome sequence of cork oak.</title>
        <authorList>
            <person name="Ramos A.M."/>
            <person name="Usie A."/>
            <person name="Barbosa P."/>
            <person name="Barros P.M."/>
            <person name="Capote T."/>
            <person name="Chaves I."/>
            <person name="Simoes F."/>
            <person name="Abreu I."/>
            <person name="Carrasquinho I."/>
            <person name="Faro C."/>
            <person name="Guimaraes J.B."/>
            <person name="Mendonca D."/>
            <person name="Nobrega F."/>
            <person name="Rodrigues L."/>
            <person name="Saibo N.J.M."/>
            <person name="Varela M.C."/>
            <person name="Egas C."/>
            <person name="Matos J."/>
            <person name="Miguel C.M."/>
            <person name="Oliveira M.M."/>
            <person name="Ricardo C.P."/>
            <person name="Goncalves S."/>
        </authorList>
    </citation>
    <scope>NUCLEOTIDE SEQUENCE [LARGE SCALE GENOMIC DNA]</scope>
    <source>
        <strain evidence="2">cv. HL8</strain>
    </source>
</reference>
<name>A0AAW0J7T7_QUESU</name>
<proteinExistence type="predicted"/>
<organism evidence="1 2">
    <name type="scientific">Quercus suber</name>
    <name type="common">Cork oak</name>
    <dbReference type="NCBI Taxonomy" id="58331"/>
    <lineage>
        <taxon>Eukaryota</taxon>
        <taxon>Viridiplantae</taxon>
        <taxon>Streptophyta</taxon>
        <taxon>Embryophyta</taxon>
        <taxon>Tracheophyta</taxon>
        <taxon>Spermatophyta</taxon>
        <taxon>Magnoliopsida</taxon>
        <taxon>eudicotyledons</taxon>
        <taxon>Gunneridae</taxon>
        <taxon>Pentapetalae</taxon>
        <taxon>rosids</taxon>
        <taxon>fabids</taxon>
        <taxon>Fagales</taxon>
        <taxon>Fagaceae</taxon>
        <taxon>Quercus</taxon>
    </lineage>
</organism>
<dbReference type="EMBL" id="PKMF04000653">
    <property type="protein sequence ID" value="KAK7822849.1"/>
    <property type="molecule type" value="Genomic_DNA"/>
</dbReference>
<sequence>MRNQRKRRIKMEGGRKKLRNLRLQMDLNLWLCELNFCQSTSISHICSDLILNHSNTYILNTKYVHLVNNPIWVYFVSISERCS</sequence>
<evidence type="ECO:0000313" key="2">
    <source>
        <dbReference type="Proteomes" id="UP000237347"/>
    </source>
</evidence>